<sequence length="171" mass="18852">MPTLRDRRMLVLGLAILMLGVSGGALAVGEAVRPPEIVPGESRCANYPCQMIIKDVQHSAGLVTSAGEFTFCDIGCLLVYMKTKVAENEEILRAFVHDWPSGEWTDARTATYVRTEIRTPMRYGLIAFASADEARSYRAQNGGELLDLQQATHYVMTERAKRMGSATEHGK</sequence>
<dbReference type="Pfam" id="PF05573">
    <property type="entry name" value="NosL"/>
    <property type="match status" value="1"/>
</dbReference>
<dbReference type="SUPFAM" id="SSF160387">
    <property type="entry name" value="NosL/MerB-like"/>
    <property type="match status" value="1"/>
</dbReference>
<name>A0ABZ1BXJ0_9FIRM</name>
<evidence type="ECO:0000313" key="2">
    <source>
        <dbReference type="Proteomes" id="UP001332192"/>
    </source>
</evidence>
<protein>
    <submittedName>
        <fullName evidence="1">Nitrous oxide reductase accessory protein NosL</fullName>
    </submittedName>
</protein>
<dbReference type="InterPro" id="IPR008719">
    <property type="entry name" value="N2O_reductase_NosL"/>
</dbReference>
<accession>A0ABZ1BXJ0</accession>
<dbReference type="Proteomes" id="UP001332192">
    <property type="component" value="Chromosome"/>
</dbReference>
<dbReference type="PANTHER" id="PTHR41247">
    <property type="entry name" value="HTH-TYPE TRANSCRIPTIONAL REPRESSOR YCNK"/>
    <property type="match status" value="1"/>
</dbReference>
<dbReference type="EMBL" id="CP141615">
    <property type="protein sequence ID" value="WRP17529.1"/>
    <property type="molecule type" value="Genomic_DNA"/>
</dbReference>
<evidence type="ECO:0000313" key="1">
    <source>
        <dbReference type="EMBL" id="WRP17529.1"/>
    </source>
</evidence>
<dbReference type="RefSeq" id="WP_324716799.1">
    <property type="nucleotide sequence ID" value="NZ_CP141615.1"/>
</dbReference>
<proteinExistence type="predicted"/>
<organism evidence="1 2">
    <name type="scientific">Carboxydichorda subterranea</name>
    <dbReference type="NCBI Taxonomy" id="3109565"/>
    <lineage>
        <taxon>Bacteria</taxon>
        <taxon>Bacillati</taxon>
        <taxon>Bacillota</taxon>
        <taxon>Limnochordia</taxon>
        <taxon>Limnochordales</taxon>
        <taxon>Geochordaceae</taxon>
        <taxon>Carboxydichorda</taxon>
    </lineage>
</organism>
<reference evidence="1 2" key="1">
    <citation type="journal article" date="2024" name="Front. Microbiol.">
        <title>Novel thermophilic genera Geochorda gen. nov. and Carboxydochorda gen. nov. from the deep terrestrial subsurface reveal the ecophysiological diversity in the class Limnochordia.</title>
        <authorList>
            <person name="Karnachuk O.V."/>
            <person name="Lukina A.P."/>
            <person name="Avakyan M.R."/>
            <person name="Kadnikov V.V."/>
            <person name="Begmatov S."/>
            <person name="Beletsky A.V."/>
            <person name="Vlasova K.G."/>
            <person name="Novikov A.A."/>
            <person name="Shcherbakova V.A."/>
            <person name="Mardanov A.V."/>
            <person name="Ravin N.V."/>
        </authorList>
    </citation>
    <scope>NUCLEOTIDE SEQUENCE [LARGE SCALE GENOMIC DNA]</scope>
    <source>
        <strain evidence="1 2">L945</strain>
    </source>
</reference>
<dbReference type="Gene3D" id="3.30.70.2050">
    <property type="match status" value="1"/>
</dbReference>
<gene>
    <name evidence="1" type="ORF">U7230_00475</name>
</gene>
<dbReference type="PANTHER" id="PTHR41247:SF1">
    <property type="entry name" value="HTH-TYPE TRANSCRIPTIONAL REPRESSOR YCNK"/>
    <property type="match status" value="1"/>
</dbReference>
<keyword evidence="2" id="KW-1185">Reference proteome</keyword>